<accession>A0A8J2FW36</accession>
<keyword evidence="2" id="KW-1185">Reference proteome</keyword>
<organism evidence="1 2">
    <name type="scientific">Candidatus Methylacidithermus pantelleriae</name>
    <dbReference type="NCBI Taxonomy" id="2744239"/>
    <lineage>
        <taxon>Bacteria</taxon>
        <taxon>Pseudomonadati</taxon>
        <taxon>Verrucomicrobiota</taxon>
        <taxon>Methylacidiphilae</taxon>
        <taxon>Methylacidiphilales</taxon>
        <taxon>Methylacidiphilaceae</taxon>
        <taxon>Candidatus Methylacidithermus</taxon>
    </lineage>
</organism>
<protein>
    <submittedName>
        <fullName evidence="1">Uncharacterized protein</fullName>
    </submittedName>
</protein>
<dbReference type="AlphaFoldDB" id="A0A8J2FW36"/>
<sequence length="48" mass="5362">MGQRIEDKGSWKENELCLREGWVKRRLELGGKEALSRGSPSGNESCAL</sequence>
<evidence type="ECO:0000313" key="1">
    <source>
        <dbReference type="EMBL" id="CAF0697060.1"/>
    </source>
</evidence>
<name>A0A8J2FW36_9BACT</name>
<dbReference type="Proteomes" id="UP000663859">
    <property type="component" value="Unassembled WGS sequence"/>
</dbReference>
<dbReference type="EMBL" id="CAJNOB010000013">
    <property type="protein sequence ID" value="CAF0697060.1"/>
    <property type="molecule type" value="Genomic_DNA"/>
</dbReference>
<proteinExistence type="predicted"/>
<reference evidence="1" key="1">
    <citation type="submission" date="2021-02" db="EMBL/GenBank/DDBJ databases">
        <authorList>
            <person name="Cremers G."/>
            <person name="Picone N."/>
        </authorList>
    </citation>
    <scope>NUCLEOTIDE SEQUENCE</scope>
    <source>
        <strain evidence="1">PQ17</strain>
    </source>
</reference>
<gene>
    <name evidence="1" type="ORF">MPNT_200044</name>
</gene>
<evidence type="ECO:0000313" key="2">
    <source>
        <dbReference type="Proteomes" id="UP000663859"/>
    </source>
</evidence>
<comment type="caution">
    <text evidence="1">The sequence shown here is derived from an EMBL/GenBank/DDBJ whole genome shotgun (WGS) entry which is preliminary data.</text>
</comment>